<sequence length="230" mass="24829">MTAVQTLQGGRAYGSGGSIRPDNLLLFQNAKDQVDRLPLISAFSSLEIGNDRSAWIELLLTPGADVGSSGDNQTPNTKNRHDAVAKTVDGALRHRSNDGERGLVRAAVTDPQCHFGLPQLSLGDGRVPSEAKECQDNTHTEGVVHTIQSPLNEKSPPHGGNIASGCNILAHDDTSIQSGSGLSTNDAIPDHTDFTSDPAHEYWCWSQEEGNWWHKEEETGPTIWAPLDFD</sequence>
<protein>
    <submittedName>
        <fullName evidence="1">Uncharacterized protein</fullName>
    </submittedName>
</protein>
<evidence type="ECO:0000313" key="1">
    <source>
        <dbReference type="EMBL" id="KAJ8132556.1"/>
    </source>
</evidence>
<gene>
    <name evidence="1" type="ORF">O1611_g1062</name>
</gene>
<name>A0ACC2JYT0_9PEZI</name>
<proteinExistence type="predicted"/>
<evidence type="ECO:0000313" key="2">
    <source>
        <dbReference type="Proteomes" id="UP001153332"/>
    </source>
</evidence>
<accession>A0ACC2JYT0</accession>
<keyword evidence="2" id="KW-1185">Reference proteome</keyword>
<organism evidence="1 2">
    <name type="scientific">Lasiodiplodia mahajangana</name>
    <dbReference type="NCBI Taxonomy" id="1108764"/>
    <lineage>
        <taxon>Eukaryota</taxon>
        <taxon>Fungi</taxon>
        <taxon>Dikarya</taxon>
        <taxon>Ascomycota</taxon>
        <taxon>Pezizomycotina</taxon>
        <taxon>Dothideomycetes</taxon>
        <taxon>Dothideomycetes incertae sedis</taxon>
        <taxon>Botryosphaeriales</taxon>
        <taxon>Botryosphaeriaceae</taxon>
        <taxon>Lasiodiplodia</taxon>
    </lineage>
</organism>
<reference evidence="1" key="1">
    <citation type="submission" date="2022-12" db="EMBL/GenBank/DDBJ databases">
        <title>Genome Sequence of Lasiodiplodia mahajangana.</title>
        <authorList>
            <person name="Buettner E."/>
        </authorList>
    </citation>
    <scope>NUCLEOTIDE SEQUENCE</scope>
    <source>
        <strain evidence="1">VT137</strain>
    </source>
</reference>
<dbReference type="Proteomes" id="UP001153332">
    <property type="component" value="Unassembled WGS sequence"/>
</dbReference>
<comment type="caution">
    <text evidence="1">The sequence shown here is derived from an EMBL/GenBank/DDBJ whole genome shotgun (WGS) entry which is preliminary data.</text>
</comment>
<dbReference type="EMBL" id="JAPUUL010000112">
    <property type="protein sequence ID" value="KAJ8132556.1"/>
    <property type="molecule type" value="Genomic_DNA"/>
</dbReference>